<reference evidence="1 2" key="1">
    <citation type="submission" date="2020-01" db="EMBL/GenBank/DDBJ databases">
        <title>A novel Bacillus sp. from Pasinler.</title>
        <authorList>
            <person name="Adiguzel A."/>
            <person name="Ay H."/>
            <person name="Baltaci M.O."/>
        </authorList>
    </citation>
    <scope>NUCLEOTIDE SEQUENCE [LARGE SCALE GENOMIC DNA]</scope>
    <source>
        <strain evidence="1 2">P1</strain>
    </source>
</reference>
<protein>
    <submittedName>
        <fullName evidence="1">Uncharacterized protein</fullName>
    </submittedName>
</protein>
<proteinExistence type="predicted"/>
<dbReference type="EMBL" id="JAACYS010000005">
    <property type="protein sequence ID" value="NCU16565.1"/>
    <property type="molecule type" value="Genomic_DNA"/>
</dbReference>
<evidence type="ECO:0000313" key="2">
    <source>
        <dbReference type="Proteomes" id="UP000743899"/>
    </source>
</evidence>
<accession>A0ABW9ZZH2</accession>
<keyword evidence="2" id="KW-1185">Reference proteome</keyword>
<dbReference type="Proteomes" id="UP000743899">
    <property type="component" value="Unassembled WGS sequence"/>
</dbReference>
<organism evidence="1 2">
    <name type="scientific">Pallidibacillus pasinlerensis</name>
    <dbReference type="NCBI Taxonomy" id="2703818"/>
    <lineage>
        <taxon>Bacteria</taxon>
        <taxon>Bacillati</taxon>
        <taxon>Bacillota</taxon>
        <taxon>Bacilli</taxon>
        <taxon>Bacillales</taxon>
        <taxon>Bacillaceae</taxon>
        <taxon>Pallidibacillus</taxon>
    </lineage>
</organism>
<sequence length="71" mass="8300">MKMEFDIKRMRKIEQQINEIPNFNVLMAEILAMIFPVKMDNTTPVIPRLRIHNICSLASTVYLGPWKSPLI</sequence>
<name>A0ABW9ZZH2_9BACI</name>
<evidence type="ECO:0000313" key="1">
    <source>
        <dbReference type="EMBL" id="NCU16565.1"/>
    </source>
</evidence>
<gene>
    <name evidence="1" type="ORF">GW534_02085</name>
</gene>
<comment type="caution">
    <text evidence="1">The sequence shown here is derived from an EMBL/GenBank/DDBJ whole genome shotgun (WGS) entry which is preliminary data.</text>
</comment>